<dbReference type="Gene3D" id="3.30.70.120">
    <property type="match status" value="1"/>
</dbReference>
<dbReference type="PANTHER" id="PTHR41774">
    <property type="match status" value="1"/>
</dbReference>
<dbReference type="RefSeq" id="WP_091715892.1">
    <property type="nucleotide sequence ID" value="NZ_FOSH01000021.1"/>
</dbReference>
<evidence type="ECO:0000313" key="2">
    <source>
        <dbReference type="Proteomes" id="UP000198924"/>
    </source>
</evidence>
<organism evidence="1 2">
    <name type="scientific">Methylophaga sulfidovorans</name>
    <dbReference type="NCBI Taxonomy" id="45496"/>
    <lineage>
        <taxon>Bacteria</taxon>
        <taxon>Pseudomonadati</taxon>
        <taxon>Pseudomonadota</taxon>
        <taxon>Gammaproteobacteria</taxon>
        <taxon>Thiotrichales</taxon>
        <taxon>Piscirickettsiaceae</taxon>
        <taxon>Methylophaga</taxon>
    </lineage>
</organism>
<gene>
    <name evidence="1" type="ORF">SAMN04488079_12125</name>
</gene>
<name>A0A1I4BW11_9GAMM</name>
<dbReference type="OrthoDB" id="9795763at2"/>
<dbReference type="AlphaFoldDB" id="A0A1I4BW11"/>
<protein>
    <recommendedName>
        <fullName evidence="3">NGG1p interacting factor NIF3</fullName>
    </recommendedName>
</protein>
<evidence type="ECO:0008006" key="3">
    <source>
        <dbReference type="Google" id="ProtNLM"/>
    </source>
</evidence>
<evidence type="ECO:0000313" key="1">
    <source>
        <dbReference type="EMBL" id="SFK72176.1"/>
    </source>
</evidence>
<dbReference type="STRING" id="45496.SAMN04488079_12125"/>
<keyword evidence="2" id="KW-1185">Reference proteome</keyword>
<dbReference type="FunFam" id="3.30.70.120:FF:000006">
    <property type="entry name" value="GTP cyclohydrolase 1 type 2 homolog"/>
    <property type="match status" value="1"/>
</dbReference>
<dbReference type="EMBL" id="FOSH01000021">
    <property type="protein sequence ID" value="SFK72176.1"/>
    <property type="molecule type" value="Genomic_DNA"/>
</dbReference>
<proteinExistence type="predicted"/>
<dbReference type="Proteomes" id="UP000198924">
    <property type="component" value="Unassembled WGS sequence"/>
</dbReference>
<dbReference type="SUPFAM" id="SSF102705">
    <property type="entry name" value="NIF3 (NGG1p interacting factor 3)-like"/>
    <property type="match status" value="1"/>
</dbReference>
<reference evidence="2" key="1">
    <citation type="submission" date="2016-10" db="EMBL/GenBank/DDBJ databases">
        <authorList>
            <person name="Varghese N."/>
            <person name="Submissions S."/>
        </authorList>
    </citation>
    <scope>NUCLEOTIDE SEQUENCE [LARGE SCALE GENOMIC DNA]</scope>
    <source>
        <strain evidence="2">DSM 11578</strain>
    </source>
</reference>
<dbReference type="InterPro" id="IPR015867">
    <property type="entry name" value="N-reg_PII/ATP_PRibTrfase_C"/>
</dbReference>
<accession>A0A1I4BW11</accession>
<dbReference type="InterPro" id="IPR036069">
    <property type="entry name" value="DUF34/NIF3_sf"/>
</dbReference>
<sequence>MADTALLKLVFFVPESHKEVVKHAIFAAGAGQYDGYDSCCWESQGMGQFRPLAGSQPYIGQQGQVEYVPEYRVETVCPAQSIRPVLNALISAHPYETPAYEVWSVKTLDDF</sequence>
<dbReference type="PANTHER" id="PTHR41774:SF1">
    <property type="entry name" value="NGG1P INTERACTING FACTOR NIF3"/>
    <property type="match status" value="1"/>
</dbReference>